<evidence type="ECO:0000313" key="1">
    <source>
        <dbReference type="EMBL" id="SPC78023.1"/>
    </source>
</evidence>
<accession>A0A2N9ET98</accession>
<dbReference type="EMBL" id="OIVN01000307">
    <property type="protein sequence ID" value="SPC78023.1"/>
    <property type="molecule type" value="Genomic_DNA"/>
</dbReference>
<gene>
    <name evidence="1" type="ORF">FSB_LOCUS5905</name>
</gene>
<name>A0A2N9ET98_FAGSY</name>
<dbReference type="AlphaFoldDB" id="A0A2N9ET98"/>
<protein>
    <submittedName>
        <fullName evidence="1">Uncharacterized protein</fullName>
    </submittedName>
</protein>
<sequence length="140" mass="15212">MTRFLPAGIFSVFVPVLRYCEKSSSVCVSFSVRRAGSQPVDTRVKSLDLALRKSVRPSETWLGNSSKRSGTNWDLTLSRIAIGPGLGNSSKRSGTNWDLTLSRIAIGCLIEVVVAEIIAGPHALDSCECMNIEGQILRKT</sequence>
<organism evidence="1">
    <name type="scientific">Fagus sylvatica</name>
    <name type="common">Beechnut</name>
    <dbReference type="NCBI Taxonomy" id="28930"/>
    <lineage>
        <taxon>Eukaryota</taxon>
        <taxon>Viridiplantae</taxon>
        <taxon>Streptophyta</taxon>
        <taxon>Embryophyta</taxon>
        <taxon>Tracheophyta</taxon>
        <taxon>Spermatophyta</taxon>
        <taxon>Magnoliopsida</taxon>
        <taxon>eudicotyledons</taxon>
        <taxon>Gunneridae</taxon>
        <taxon>Pentapetalae</taxon>
        <taxon>rosids</taxon>
        <taxon>fabids</taxon>
        <taxon>Fagales</taxon>
        <taxon>Fagaceae</taxon>
        <taxon>Fagus</taxon>
    </lineage>
</organism>
<reference evidence="1" key="1">
    <citation type="submission" date="2018-02" db="EMBL/GenBank/DDBJ databases">
        <authorList>
            <person name="Cohen D.B."/>
            <person name="Kent A.D."/>
        </authorList>
    </citation>
    <scope>NUCLEOTIDE SEQUENCE</scope>
</reference>
<proteinExistence type="predicted"/>